<dbReference type="GO" id="GO:0005886">
    <property type="term" value="C:plasma membrane"/>
    <property type="evidence" value="ECO:0007669"/>
    <property type="project" value="UniProtKB-SubCell"/>
</dbReference>
<dbReference type="AlphaFoldDB" id="A0A7X6A2A9"/>
<evidence type="ECO:0000256" key="5">
    <source>
        <dbReference type="ARBA" id="ARBA00023136"/>
    </source>
</evidence>
<evidence type="ECO:0000256" key="6">
    <source>
        <dbReference type="SAM" id="Phobius"/>
    </source>
</evidence>
<evidence type="ECO:0000256" key="4">
    <source>
        <dbReference type="ARBA" id="ARBA00022989"/>
    </source>
</evidence>
<evidence type="ECO:0000256" key="1">
    <source>
        <dbReference type="ARBA" id="ARBA00004651"/>
    </source>
</evidence>
<keyword evidence="4 6" id="KW-1133">Transmembrane helix</keyword>
<feature type="transmembrane region" description="Helical" evidence="6">
    <location>
        <begin position="102"/>
        <end position="121"/>
    </location>
</feature>
<dbReference type="Proteomes" id="UP000555407">
    <property type="component" value="Unassembled WGS sequence"/>
</dbReference>
<protein>
    <submittedName>
        <fullName evidence="8">Tight adherence protein C</fullName>
    </submittedName>
</protein>
<organism evidence="8 9">
    <name type="scientific">Kribbella shirazensis</name>
    <dbReference type="NCBI Taxonomy" id="1105143"/>
    <lineage>
        <taxon>Bacteria</taxon>
        <taxon>Bacillati</taxon>
        <taxon>Actinomycetota</taxon>
        <taxon>Actinomycetes</taxon>
        <taxon>Propionibacteriales</taxon>
        <taxon>Kribbellaceae</taxon>
        <taxon>Kribbella</taxon>
    </lineage>
</organism>
<evidence type="ECO:0000313" key="9">
    <source>
        <dbReference type="Proteomes" id="UP000555407"/>
    </source>
</evidence>
<sequence>MTATAILVGGLAALGLAIVLAILGITSRPAQNGVARALATIDTHYAQQGQVEQAPERDPFAVLPGWLRRLAERLSPGGMAATLQRRLDLAGNPSGWTPDRILAAKGLGLFVLGGVGALYGVRTIGLAVVGAAVAGTVGFFVPDILLYNAGAKRQAKIQQALPDALDMLTVCVEAGLGFDAALAQVARNTQGPLAAEFSRVLQEIQIGTSRARALRALADRTTAPELRSFVSALVQAGELGITIADVLREQAKEMRLRRQQRAEEKAEKIPVKILFPLVFCLFPSLFVVVIGPGAINIMNVFFGK</sequence>
<dbReference type="PANTHER" id="PTHR35007:SF2">
    <property type="entry name" value="PILUS ASSEMBLE PROTEIN"/>
    <property type="match status" value="1"/>
</dbReference>
<feature type="domain" description="Type II secretion system protein GspF" evidence="7">
    <location>
        <begin position="165"/>
        <end position="290"/>
    </location>
</feature>
<evidence type="ECO:0000313" key="8">
    <source>
        <dbReference type="EMBL" id="NIK59091.1"/>
    </source>
</evidence>
<dbReference type="PANTHER" id="PTHR35007">
    <property type="entry name" value="INTEGRAL MEMBRANE PROTEIN-RELATED"/>
    <property type="match status" value="1"/>
</dbReference>
<evidence type="ECO:0000256" key="3">
    <source>
        <dbReference type="ARBA" id="ARBA00022692"/>
    </source>
</evidence>
<evidence type="ECO:0000256" key="2">
    <source>
        <dbReference type="ARBA" id="ARBA00022475"/>
    </source>
</evidence>
<comment type="subcellular location">
    <subcellularLocation>
        <location evidence="1">Cell membrane</location>
        <topology evidence="1">Multi-pass membrane protein</topology>
    </subcellularLocation>
</comment>
<gene>
    <name evidence="8" type="ORF">BJY22_004808</name>
</gene>
<name>A0A7X6A2A9_9ACTN</name>
<dbReference type="InterPro" id="IPR018076">
    <property type="entry name" value="T2SS_GspF_dom"/>
</dbReference>
<comment type="caution">
    <text evidence="8">The sequence shown here is derived from an EMBL/GenBank/DDBJ whole genome shotgun (WGS) entry which is preliminary data.</text>
</comment>
<dbReference type="InterPro" id="IPR042094">
    <property type="entry name" value="T2SS_GspF_sf"/>
</dbReference>
<feature type="transmembrane region" description="Helical" evidence="6">
    <location>
        <begin position="6"/>
        <end position="26"/>
    </location>
</feature>
<dbReference type="Pfam" id="PF00482">
    <property type="entry name" value="T2SSF"/>
    <property type="match status" value="1"/>
</dbReference>
<dbReference type="RefSeq" id="WP_167210349.1">
    <property type="nucleotide sequence ID" value="NZ_JAASRO010000001.1"/>
</dbReference>
<evidence type="ECO:0000259" key="7">
    <source>
        <dbReference type="Pfam" id="PF00482"/>
    </source>
</evidence>
<feature type="transmembrane region" description="Helical" evidence="6">
    <location>
        <begin position="273"/>
        <end position="295"/>
    </location>
</feature>
<keyword evidence="9" id="KW-1185">Reference proteome</keyword>
<proteinExistence type="predicted"/>
<reference evidence="8 9" key="1">
    <citation type="submission" date="2020-03" db="EMBL/GenBank/DDBJ databases">
        <title>Sequencing the genomes of 1000 actinobacteria strains.</title>
        <authorList>
            <person name="Klenk H.-P."/>
        </authorList>
    </citation>
    <scope>NUCLEOTIDE SEQUENCE [LARGE SCALE GENOMIC DNA]</scope>
    <source>
        <strain evidence="8 9">DSM 45490</strain>
    </source>
</reference>
<accession>A0A7X6A2A9</accession>
<dbReference type="Gene3D" id="1.20.81.30">
    <property type="entry name" value="Type II secretion system (T2SS), domain F"/>
    <property type="match status" value="1"/>
</dbReference>
<keyword evidence="3 6" id="KW-0812">Transmembrane</keyword>
<keyword evidence="5 6" id="KW-0472">Membrane</keyword>
<feature type="transmembrane region" description="Helical" evidence="6">
    <location>
        <begin position="127"/>
        <end position="147"/>
    </location>
</feature>
<keyword evidence="2" id="KW-1003">Cell membrane</keyword>
<dbReference type="EMBL" id="JAASRO010000001">
    <property type="protein sequence ID" value="NIK59091.1"/>
    <property type="molecule type" value="Genomic_DNA"/>
</dbReference>